<feature type="compositionally biased region" description="Acidic residues" evidence="2">
    <location>
        <begin position="144"/>
        <end position="162"/>
    </location>
</feature>
<keyword evidence="4" id="KW-0966">Cell projection</keyword>
<evidence type="ECO:0000313" key="4">
    <source>
        <dbReference type="EMBL" id="QDS97140.1"/>
    </source>
</evidence>
<reference evidence="4 5" key="1">
    <citation type="submission" date="2019-02" db="EMBL/GenBank/DDBJ databases">
        <title>Deep-cultivation of Planctomycetes and their phenomic and genomic characterization uncovers novel biology.</title>
        <authorList>
            <person name="Wiegand S."/>
            <person name="Jogler M."/>
            <person name="Boedeker C."/>
            <person name="Pinto D."/>
            <person name="Vollmers J."/>
            <person name="Rivas-Marin E."/>
            <person name="Kohn T."/>
            <person name="Peeters S.H."/>
            <person name="Heuer A."/>
            <person name="Rast P."/>
            <person name="Oberbeckmann S."/>
            <person name="Bunk B."/>
            <person name="Jeske O."/>
            <person name="Meyerdierks A."/>
            <person name="Storesund J.E."/>
            <person name="Kallscheuer N."/>
            <person name="Luecker S."/>
            <person name="Lage O.M."/>
            <person name="Pohl T."/>
            <person name="Merkel B.J."/>
            <person name="Hornburger P."/>
            <person name="Mueller R.-W."/>
            <person name="Bruemmer F."/>
            <person name="Labrenz M."/>
            <person name="Spormann A.M."/>
            <person name="Op den Camp H."/>
            <person name="Overmann J."/>
            <person name="Amann R."/>
            <person name="Jetten M.S.M."/>
            <person name="Mascher T."/>
            <person name="Medema M.H."/>
            <person name="Devos D.P."/>
            <person name="Kaster A.-K."/>
            <person name="Ovreas L."/>
            <person name="Rohde M."/>
            <person name="Galperin M.Y."/>
            <person name="Jogler C."/>
        </authorList>
    </citation>
    <scope>NUCLEOTIDE SEQUENCE [LARGE SCALE GENOMIC DNA]</scope>
    <source>
        <strain evidence="4 5">HG15A2</strain>
    </source>
</reference>
<sequence length="162" mass="17597">MTAKPRASTDFAVMGKFAGLGSRYIGSMSTSPAPTEIAPKSQFSQLPPYTRSLLKVSLPVRVQLTEKKESVGDVIAIGPGTILSFTKKCDEPLELFVDNQLIAVGEAVKLGEKFGFRIHEMTLPSEHFYLVQRRKAAEEAQAATDDEAEESSEGEDASDAEE</sequence>
<dbReference type="InterPro" id="IPR001172">
    <property type="entry name" value="FliN_T3SS_HrcQb"/>
</dbReference>
<dbReference type="Proteomes" id="UP000319852">
    <property type="component" value="Chromosome"/>
</dbReference>
<dbReference type="PRINTS" id="PR00956">
    <property type="entry name" value="FLGMOTORFLIN"/>
</dbReference>
<dbReference type="AlphaFoldDB" id="A0A517MQH4"/>
<gene>
    <name evidence="4" type="primary">fliN_1</name>
    <name evidence="4" type="ORF">HG15A2_04000</name>
</gene>
<evidence type="ECO:0000256" key="1">
    <source>
        <dbReference type="ARBA" id="ARBA00009226"/>
    </source>
</evidence>
<feature type="domain" description="Flagellar motor switch protein FliN-like C-terminal" evidence="3">
    <location>
        <begin position="52"/>
        <end position="121"/>
    </location>
</feature>
<dbReference type="GO" id="GO:0009425">
    <property type="term" value="C:bacterial-type flagellum basal body"/>
    <property type="evidence" value="ECO:0007669"/>
    <property type="project" value="InterPro"/>
</dbReference>
<evidence type="ECO:0000259" key="3">
    <source>
        <dbReference type="Pfam" id="PF01052"/>
    </source>
</evidence>
<feature type="region of interest" description="Disordered" evidence="2">
    <location>
        <begin position="138"/>
        <end position="162"/>
    </location>
</feature>
<dbReference type="Gene3D" id="2.30.330.10">
    <property type="entry name" value="SpoA-like"/>
    <property type="match status" value="1"/>
</dbReference>
<protein>
    <submittedName>
        <fullName evidence="4">Flagellar motor switch protein FliN</fullName>
    </submittedName>
</protein>
<dbReference type="GO" id="GO:0003774">
    <property type="term" value="F:cytoskeletal motor activity"/>
    <property type="evidence" value="ECO:0007669"/>
    <property type="project" value="InterPro"/>
</dbReference>
<evidence type="ECO:0000256" key="2">
    <source>
        <dbReference type="SAM" id="MobiDB-lite"/>
    </source>
</evidence>
<dbReference type="Pfam" id="PF01052">
    <property type="entry name" value="FliMN_C"/>
    <property type="match status" value="1"/>
</dbReference>
<name>A0A517MQH4_9BACT</name>
<keyword evidence="4" id="KW-0969">Cilium</keyword>
<dbReference type="InterPro" id="IPR001543">
    <property type="entry name" value="FliN-like_C"/>
</dbReference>
<organism evidence="4 5">
    <name type="scientific">Adhaeretor mobilis</name>
    <dbReference type="NCBI Taxonomy" id="1930276"/>
    <lineage>
        <taxon>Bacteria</taxon>
        <taxon>Pseudomonadati</taxon>
        <taxon>Planctomycetota</taxon>
        <taxon>Planctomycetia</taxon>
        <taxon>Pirellulales</taxon>
        <taxon>Lacipirellulaceae</taxon>
        <taxon>Adhaeretor</taxon>
    </lineage>
</organism>
<dbReference type="GO" id="GO:0071973">
    <property type="term" value="P:bacterial-type flagellum-dependent cell motility"/>
    <property type="evidence" value="ECO:0007669"/>
    <property type="project" value="InterPro"/>
</dbReference>
<comment type="similarity">
    <text evidence="1">Belongs to the FliN/MopA/SpaO family.</text>
</comment>
<dbReference type="InterPro" id="IPR036429">
    <property type="entry name" value="SpoA-like_sf"/>
</dbReference>
<dbReference type="EMBL" id="CP036263">
    <property type="protein sequence ID" value="QDS97140.1"/>
    <property type="molecule type" value="Genomic_DNA"/>
</dbReference>
<keyword evidence="5" id="KW-1185">Reference proteome</keyword>
<dbReference type="RefSeq" id="WP_145057284.1">
    <property type="nucleotide sequence ID" value="NZ_CP036263.1"/>
</dbReference>
<proteinExistence type="inferred from homology"/>
<dbReference type="GO" id="GO:0006935">
    <property type="term" value="P:chemotaxis"/>
    <property type="evidence" value="ECO:0007669"/>
    <property type="project" value="InterPro"/>
</dbReference>
<dbReference type="KEGG" id="amob:HG15A2_04000"/>
<dbReference type="OrthoDB" id="278219at2"/>
<keyword evidence="4" id="KW-0282">Flagellum</keyword>
<evidence type="ECO:0000313" key="5">
    <source>
        <dbReference type="Proteomes" id="UP000319852"/>
    </source>
</evidence>
<accession>A0A517MQH4</accession>
<dbReference type="SUPFAM" id="SSF101801">
    <property type="entry name" value="Surface presentation of antigens (SPOA)"/>
    <property type="match status" value="1"/>
</dbReference>